<name>A0A345XL14_9ACTN</name>
<feature type="domain" description="DUF4097" evidence="2">
    <location>
        <begin position="172"/>
        <end position="285"/>
    </location>
</feature>
<keyword evidence="4" id="KW-1185">Reference proteome</keyword>
<evidence type="ECO:0000313" key="3">
    <source>
        <dbReference type="EMBL" id="AXK32330.1"/>
    </source>
</evidence>
<evidence type="ECO:0000313" key="4">
    <source>
        <dbReference type="Proteomes" id="UP000254425"/>
    </source>
</evidence>
<dbReference type="InterPro" id="IPR025164">
    <property type="entry name" value="Toastrack_DUF4097"/>
</dbReference>
<evidence type="ECO:0000256" key="1">
    <source>
        <dbReference type="SAM" id="MobiDB-lite"/>
    </source>
</evidence>
<dbReference type="KEGG" id="sarm:DVA86_06365"/>
<feature type="region of interest" description="Disordered" evidence="1">
    <location>
        <begin position="252"/>
        <end position="292"/>
    </location>
</feature>
<accession>A0A345XL14</accession>
<dbReference type="Proteomes" id="UP000254425">
    <property type="component" value="Chromosome"/>
</dbReference>
<reference evidence="3 4" key="1">
    <citation type="submission" date="2018-07" db="EMBL/GenBank/DDBJ databases">
        <title>Draft genome of the type strain Streptomyces armeniacus ATCC 15676.</title>
        <authorList>
            <person name="Labana P."/>
            <person name="Gosse J.T."/>
            <person name="Boddy C.N."/>
        </authorList>
    </citation>
    <scope>NUCLEOTIDE SEQUENCE [LARGE SCALE GENOMIC DNA]</scope>
    <source>
        <strain evidence="3 4">ATCC 15676</strain>
    </source>
</reference>
<gene>
    <name evidence="3" type="ORF">DVA86_06365</name>
</gene>
<dbReference type="Pfam" id="PF13349">
    <property type="entry name" value="DUF4097"/>
    <property type="match status" value="1"/>
</dbReference>
<sequence>MVEHRPALQGERHIMTTNDATTDAANGTSCPTAYGASYGTAYGTSYGTAPARRRTRRAARLALPCVALAVVTTAAGCGLMEDTKTGERAYSVSQRTSAVSVDTDGGDIDIVAGDPESDTVRVQERYEYSHSKPETQHSVRDGRLLLSADDCGGKNGGTCDVSYEIRVPPKTAVKVDTGGGTVTVRGTSGRVDALSEGGDIRIEESAARRVSAHTEGGEISTRFTGAPDSVDVTSAGGSIDVRLPGGPYAVDATTKGGERKVSVPSDGDAGQVVKAHTEGGDVTVRSSSGSGA</sequence>
<dbReference type="EMBL" id="CP031320">
    <property type="protein sequence ID" value="AXK32330.1"/>
    <property type="molecule type" value="Genomic_DNA"/>
</dbReference>
<proteinExistence type="predicted"/>
<evidence type="ECO:0000259" key="2">
    <source>
        <dbReference type="Pfam" id="PF13349"/>
    </source>
</evidence>
<organism evidence="3 4">
    <name type="scientific">Streptomyces armeniacus</name>
    <dbReference type="NCBI Taxonomy" id="83291"/>
    <lineage>
        <taxon>Bacteria</taxon>
        <taxon>Bacillati</taxon>
        <taxon>Actinomycetota</taxon>
        <taxon>Actinomycetes</taxon>
        <taxon>Kitasatosporales</taxon>
        <taxon>Streptomycetaceae</taxon>
        <taxon>Streptomyces</taxon>
    </lineage>
</organism>
<dbReference type="AlphaFoldDB" id="A0A345XL14"/>
<protein>
    <recommendedName>
        <fullName evidence="2">DUF4097 domain-containing protein</fullName>
    </recommendedName>
</protein>